<accession>A0AAV0UH27</accession>
<evidence type="ECO:0000313" key="3">
    <source>
        <dbReference type="EMBL" id="CAI5734800.1"/>
    </source>
</evidence>
<dbReference type="AlphaFoldDB" id="A0AAV0UH27"/>
<evidence type="ECO:0000313" key="4">
    <source>
        <dbReference type="Proteomes" id="UP001157938"/>
    </source>
</evidence>
<organism evidence="3 5">
    <name type="scientific">Peronospora farinosa</name>
    <dbReference type="NCBI Taxonomy" id="134698"/>
    <lineage>
        <taxon>Eukaryota</taxon>
        <taxon>Sar</taxon>
        <taxon>Stramenopiles</taxon>
        <taxon>Oomycota</taxon>
        <taxon>Peronosporomycetes</taxon>
        <taxon>Peronosporales</taxon>
        <taxon>Peronosporaceae</taxon>
        <taxon>Peronospora</taxon>
    </lineage>
</organism>
<reference evidence="2 4" key="1">
    <citation type="submission" date="2021-11" db="EMBL/GenBank/DDBJ databases">
        <authorList>
            <person name="Islam A."/>
            <person name="Islam S."/>
            <person name="Flora M.S."/>
            <person name="Rahman M."/>
            <person name="Ziaur R.M."/>
            <person name="Epstein J.H."/>
            <person name="Hassan M."/>
            <person name="Klassen M."/>
            <person name="Woodard K."/>
            <person name="Webb A."/>
            <person name="Webby R.J."/>
            <person name="El Zowalaty M.E."/>
        </authorList>
    </citation>
    <scope>NUCLEOTIDE SEQUENCE [LARGE SCALE GENOMIC DNA]</scope>
    <source>
        <strain evidence="2">Pf1</strain>
    </source>
</reference>
<proteinExistence type="predicted"/>
<dbReference type="EMBL" id="CANTFK010000961">
    <property type="protein sequence ID" value="CAI5734800.1"/>
    <property type="molecule type" value="Genomic_DNA"/>
</dbReference>
<feature type="region of interest" description="Disordered" evidence="1">
    <location>
        <begin position="1"/>
        <end position="26"/>
    </location>
</feature>
<dbReference type="Proteomes" id="UP001159659">
    <property type="component" value="Unassembled WGS sequence"/>
</dbReference>
<protein>
    <submittedName>
        <fullName evidence="3">Uncharacterized protein</fullName>
    </submittedName>
</protein>
<sequence>MIEAPVAQVSSEDQYIGVPGQEGEEQAIRPKKMFEAVVEAMKAAPQDPPHDAWIATVAELYIIAHDTVTIAVALVPTEKQRFPRLRSEEKAIIFRFFEKACIVSDGSFVKWEQYAQTVTHDLYNTSWSFKDIIQSIISKVKLARAKALNQ</sequence>
<gene>
    <name evidence="2" type="ORF">PFR001_LOCUS5295</name>
    <name evidence="3" type="ORF">PFR002_LOCUS7593</name>
</gene>
<evidence type="ECO:0000313" key="5">
    <source>
        <dbReference type="Proteomes" id="UP001159659"/>
    </source>
</evidence>
<name>A0AAV0UH27_9STRA</name>
<reference evidence="3" key="2">
    <citation type="submission" date="2022-12" db="EMBL/GenBank/DDBJ databases">
        <authorList>
            <person name="Webb A."/>
        </authorList>
    </citation>
    <scope>NUCLEOTIDE SEQUENCE</scope>
    <source>
        <strain evidence="3">Pf2</strain>
    </source>
</reference>
<evidence type="ECO:0000313" key="2">
    <source>
        <dbReference type="EMBL" id="CAH0489919.1"/>
    </source>
</evidence>
<comment type="caution">
    <text evidence="3">The sequence shown here is derived from an EMBL/GenBank/DDBJ whole genome shotgun (WGS) entry which is preliminary data.</text>
</comment>
<keyword evidence="4" id="KW-1185">Reference proteome</keyword>
<dbReference type="Proteomes" id="UP001157938">
    <property type="component" value="Unassembled WGS sequence"/>
</dbReference>
<evidence type="ECO:0000256" key="1">
    <source>
        <dbReference type="SAM" id="MobiDB-lite"/>
    </source>
</evidence>
<dbReference type="EMBL" id="CAKLBC010001199">
    <property type="protein sequence ID" value="CAH0489919.1"/>
    <property type="molecule type" value="Genomic_DNA"/>
</dbReference>